<protein>
    <recommendedName>
        <fullName evidence="1">PRTase-CE domain-containing protein</fullName>
    </recommendedName>
</protein>
<reference evidence="2" key="1">
    <citation type="submission" date="2020-04" db="EMBL/GenBank/DDBJ databases">
        <title>Global-level population genomics supports evidence of horizontal gene transfer on evolution of Rhizobia in Lentils.</title>
        <authorList>
            <person name="Gai Y."/>
            <person name="Cook D."/>
            <person name="Riely B."/>
        </authorList>
    </citation>
    <scope>NUCLEOTIDE SEQUENCE</scope>
    <source>
        <strain evidence="2">Derici101B</strain>
    </source>
</reference>
<proteinExistence type="predicted"/>
<name>A0AAJ1EDU7_RHILE</name>
<accession>A0AAJ1EDU7</accession>
<evidence type="ECO:0000313" key="3">
    <source>
        <dbReference type="Proteomes" id="UP000825699"/>
    </source>
</evidence>
<dbReference type="RefSeq" id="WP_222262576.1">
    <property type="nucleotide sequence ID" value="NZ_JAAXEB010000020.1"/>
</dbReference>
<dbReference type="Proteomes" id="UP000825699">
    <property type="component" value="Unassembled WGS sequence"/>
</dbReference>
<dbReference type="InterPro" id="IPR029057">
    <property type="entry name" value="PRTase-like"/>
</dbReference>
<dbReference type="EMBL" id="JAAXEP010000005">
    <property type="protein sequence ID" value="MBY5628552.1"/>
    <property type="molecule type" value="Genomic_DNA"/>
</dbReference>
<sequence length="264" mass="28937">MTEKQPWLKEKQVQLSELIDECTQHEQQLLICELLQRFTFLDGPGFQAAIQGIADYIQNDLGLSAADCSIAASENGRYADSSQLVVYSLKTANWKSYDWNTTSFVSSLSELVGSAAKNTLIIVDEFIGTGETAEKKVKWIRDQLSSTGANPKIYIAVVAGMEDGIKRVSAGVDGIFSAHKLQKGISDAYTEAEVQPNIDAMKALETTLGAEGRRGKIGKHSLGYKGSESLYSRANGNTPNNVFPIFWWEVRKDGSLRATVLTCI</sequence>
<dbReference type="AlphaFoldDB" id="A0AAJ1EDU7"/>
<feature type="domain" description="PRTase-CE" evidence="1">
    <location>
        <begin position="24"/>
        <end position="250"/>
    </location>
</feature>
<evidence type="ECO:0000313" key="2">
    <source>
        <dbReference type="EMBL" id="MBY5628552.1"/>
    </source>
</evidence>
<evidence type="ECO:0000259" key="1">
    <source>
        <dbReference type="Pfam" id="PF24390"/>
    </source>
</evidence>
<dbReference type="InterPro" id="IPR056920">
    <property type="entry name" value="PRTase-CE"/>
</dbReference>
<dbReference type="SUPFAM" id="SSF53271">
    <property type="entry name" value="PRTase-like"/>
    <property type="match status" value="1"/>
</dbReference>
<gene>
    <name evidence="2" type="ORF">HFO42_10580</name>
</gene>
<comment type="caution">
    <text evidence="2">The sequence shown here is derived from an EMBL/GenBank/DDBJ whole genome shotgun (WGS) entry which is preliminary data.</text>
</comment>
<organism evidence="2 3">
    <name type="scientific">Rhizobium leguminosarum</name>
    <dbReference type="NCBI Taxonomy" id="384"/>
    <lineage>
        <taxon>Bacteria</taxon>
        <taxon>Pseudomonadati</taxon>
        <taxon>Pseudomonadota</taxon>
        <taxon>Alphaproteobacteria</taxon>
        <taxon>Hyphomicrobiales</taxon>
        <taxon>Rhizobiaceae</taxon>
        <taxon>Rhizobium/Agrobacterium group</taxon>
        <taxon>Rhizobium</taxon>
    </lineage>
</organism>
<dbReference type="Pfam" id="PF24390">
    <property type="entry name" value="PRTase-CE"/>
    <property type="match status" value="1"/>
</dbReference>